<evidence type="ECO:0000313" key="1">
    <source>
        <dbReference type="EMBL" id="PPR93816.1"/>
    </source>
</evidence>
<proteinExistence type="predicted"/>
<dbReference type="AlphaFoldDB" id="A0A2P5WRS4"/>
<name>A0A2P5WRS4_GOSBA</name>
<reference evidence="1 2" key="1">
    <citation type="submission" date="2015-01" db="EMBL/GenBank/DDBJ databases">
        <title>Genome of allotetraploid Gossypium barbadense reveals genomic plasticity and fiber elongation in cotton evolution.</title>
        <authorList>
            <person name="Chen X."/>
            <person name="Liu X."/>
            <person name="Zhao B."/>
            <person name="Zheng H."/>
            <person name="Hu Y."/>
            <person name="Lu G."/>
            <person name="Yang C."/>
            <person name="Chen J."/>
            <person name="Shan C."/>
            <person name="Zhang L."/>
            <person name="Zhou Y."/>
            <person name="Wang L."/>
            <person name="Guo W."/>
            <person name="Bai Y."/>
            <person name="Ruan J."/>
            <person name="Shangguan X."/>
            <person name="Mao Y."/>
            <person name="Jiang J."/>
            <person name="Zhu Y."/>
            <person name="Lei J."/>
            <person name="Kang H."/>
            <person name="Chen S."/>
            <person name="He X."/>
            <person name="Wang R."/>
            <person name="Wang Y."/>
            <person name="Chen J."/>
            <person name="Wang L."/>
            <person name="Yu S."/>
            <person name="Wang B."/>
            <person name="Wei J."/>
            <person name="Song S."/>
            <person name="Lu X."/>
            <person name="Gao Z."/>
            <person name="Gu W."/>
            <person name="Deng X."/>
            <person name="Ma D."/>
            <person name="Wang S."/>
            <person name="Liang W."/>
            <person name="Fang L."/>
            <person name="Cai C."/>
            <person name="Zhu X."/>
            <person name="Zhou B."/>
            <person name="Zhang Y."/>
            <person name="Chen Z."/>
            <person name="Xu S."/>
            <person name="Zhu R."/>
            <person name="Wang S."/>
            <person name="Zhang T."/>
            <person name="Zhao G."/>
        </authorList>
    </citation>
    <scope>NUCLEOTIDE SEQUENCE [LARGE SCALE GENOMIC DNA]</scope>
    <source>
        <strain evidence="2">cv. Xinhai21</strain>
        <tissue evidence="1">Leaf</tissue>
    </source>
</reference>
<protein>
    <submittedName>
        <fullName evidence="1">Uncharacterized protein</fullName>
    </submittedName>
</protein>
<sequence>MSFQSSKWYPSVKVKKCGVRIMYEKDLEEIKELQCQTIQSSRNLEHIHHHSTENDGSAGSTSLRLTIEDSNSNKNKGASRAYAKHSMADMAVVVEDDRPEKSPVYGPWMLVERNLRRNFRDPWKPGNANSGLLIVDSRFEVLDSVNDIREGWEEIREIILEANKKGKGVLVEAGGSGEGRTTDPIRLKQGSVAKVGQGSGKGYHVLLFIIIQKITLKTAEKS</sequence>
<accession>A0A2P5WRS4</accession>
<evidence type="ECO:0000313" key="2">
    <source>
        <dbReference type="Proteomes" id="UP000239757"/>
    </source>
</evidence>
<gene>
    <name evidence="1" type="ORF">GOBAR_AA26863</name>
</gene>
<dbReference type="EMBL" id="KZ666719">
    <property type="protein sequence ID" value="PPR93816.1"/>
    <property type="molecule type" value="Genomic_DNA"/>
</dbReference>
<organism evidence="1 2">
    <name type="scientific">Gossypium barbadense</name>
    <name type="common">Sea Island cotton</name>
    <name type="synonym">Hibiscus barbadensis</name>
    <dbReference type="NCBI Taxonomy" id="3634"/>
    <lineage>
        <taxon>Eukaryota</taxon>
        <taxon>Viridiplantae</taxon>
        <taxon>Streptophyta</taxon>
        <taxon>Embryophyta</taxon>
        <taxon>Tracheophyta</taxon>
        <taxon>Spermatophyta</taxon>
        <taxon>Magnoliopsida</taxon>
        <taxon>eudicotyledons</taxon>
        <taxon>Gunneridae</taxon>
        <taxon>Pentapetalae</taxon>
        <taxon>rosids</taxon>
        <taxon>malvids</taxon>
        <taxon>Malvales</taxon>
        <taxon>Malvaceae</taxon>
        <taxon>Malvoideae</taxon>
        <taxon>Gossypium</taxon>
    </lineage>
</organism>
<dbReference type="Proteomes" id="UP000239757">
    <property type="component" value="Unassembled WGS sequence"/>
</dbReference>